<name>A0A1H3C4F6_THIRO</name>
<evidence type="ECO:0000313" key="4">
    <source>
        <dbReference type="EMBL" id="SDX48981.1"/>
    </source>
</evidence>
<dbReference type="EMBL" id="FNNZ01000030">
    <property type="protein sequence ID" value="SDX48981.1"/>
    <property type="molecule type" value="Genomic_DNA"/>
</dbReference>
<gene>
    <name evidence="4" type="ORF">SAMN05421783_13013</name>
</gene>
<reference evidence="5" key="1">
    <citation type="submission" date="2016-10" db="EMBL/GenBank/DDBJ databases">
        <authorList>
            <person name="Varghese N."/>
            <person name="Submissions S."/>
        </authorList>
    </citation>
    <scope>NUCLEOTIDE SEQUENCE [LARGE SCALE GENOMIC DNA]</scope>
    <source>
        <strain evidence="5">DSM 217</strain>
    </source>
</reference>
<dbReference type="RefSeq" id="WP_093037243.1">
    <property type="nucleotide sequence ID" value="NZ_FNNZ01000030.1"/>
</dbReference>
<keyword evidence="2" id="KW-0732">Signal</keyword>
<dbReference type="STRING" id="1058.SAMN05421783_13013"/>
<keyword evidence="5" id="KW-1185">Reference proteome</keyword>
<feature type="compositionally biased region" description="Gly residues" evidence="1">
    <location>
        <begin position="571"/>
        <end position="585"/>
    </location>
</feature>
<proteinExistence type="predicted"/>
<dbReference type="Gene3D" id="1.10.1130.10">
    <property type="entry name" value="Flavocytochrome C3, Chain A"/>
    <property type="match status" value="1"/>
</dbReference>
<sequence>MIIARTTLLTLLTGALCIFQTASSASALFDTAHFSGSGNCAACHDGLVDKDGNDVSIEDEWSATMMANAARDPLWQAKFASELRRTPALAHELNAVCTRCHAPMANVEAAASNDVIDFFDEGFSDPAHPYHDAAMDGVSCTLCHQIADDETLGTPEGSSGNFVVDTTVDPFDRPAFGPYVAPRIDPMQRFSGFTPQYAAHISDSAVCASCHDLATPVIDLDPEPDIDGESPILTGGRFHEQAVYTEWLNSAFADGEVEAQSCQQCHMARADGVKIANRPRNLDARNDFARHGSYGGNTLVLDILANNREALGVGEGDFAASIEATRRTLRSAAQIDIEDIALNGDELTVRVRVTNHTGHKFPTSFPSRRAYIHFTVTDQSGAVLFESGRLNPDGSIVGVDSDAGTGYEPHYNEITSPDQVQVYEPIMADLTGNQTYTLLHAASYLKDNRILPRGFDKTQVPDAIAVKGAAADDTDFIGGSDLVTYRIALGTFNGTPSVSLALKYQTLAFGFLQDLAADADDPVVARFLALYDGSAIRAETIAVPGDKSPEPEPPIIGGQPQPPRPGPGPGGPGNGYGPGGGAGGQ</sequence>
<dbReference type="SUPFAM" id="SSF48695">
    <property type="entry name" value="Multiheme cytochromes"/>
    <property type="match status" value="1"/>
</dbReference>
<feature type="chain" id="PRO_5011456319" evidence="2">
    <location>
        <begin position="28"/>
        <end position="585"/>
    </location>
</feature>
<dbReference type="InterPro" id="IPR023155">
    <property type="entry name" value="Cyt_c-552/4"/>
</dbReference>
<feature type="compositionally biased region" description="Pro residues" evidence="1">
    <location>
        <begin position="560"/>
        <end position="570"/>
    </location>
</feature>
<dbReference type="Proteomes" id="UP000198816">
    <property type="component" value="Unassembled WGS sequence"/>
</dbReference>
<evidence type="ECO:0000256" key="2">
    <source>
        <dbReference type="SAM" id="SignalP"/>
    </source>
</evidence>
<protein>
    <submittedName>
        <fullName evidence="4">Cytochrome c554 and c-prime</fullName>
    </submittedName>
</protein>
<evidence type="ECO:0000313" key="5">
    <source>
        <dbReference type="Proteomes" id="UP000198816"/>
    </source>
</evidence>
<feature type="region of interest" description="Disordered" evidence="1">
    <location>
        <begin position="542"/>
        <end position="585"/>
    </location>
</feature>
<dbReference type="OrthoDB" id="9779283at2"/>
<accession>A0A1H3C4F6</accession>
<evidence type="ECO:0000256" key="1">
    <source>
        <dbReference type="SAM" id="MobiDB-lite"/>
    </source>
</evidence>
<feature type="domain" description="Cytochrome c-552/4" evidence="3">
    <location>
        <begin position="40"/>
        <end position="144"/>
    </location>
</feature>
<organism evidence="4 5">
    <name type="scientific">Thiocapsa roseopersicina</name>
    <dbReference type="NCBI Taxonomy" id="1058"/>
    <lineage>
        <taxon>Bacteria</taxon>
        <taxon>Pseudomonadati</taxon>
        <taxon>Pseudomonadota</taxon>
        <taxon>Gammaproteobacteria</taxon>
        <taxon>Chromatiales</taxon>
        <taxon>Chromatiaceae</taxon>
        <taxon>Thiocapsa</taxon>
    </lineage>
</organism>
<dbReference type="InterPro" id="IPR036280">
    <property type="entry name" value="Multihaem_cyt_sf"/>
</dbReference>
<evidence type="ECO:0000259" key="3">
    <source>
        <dbReference type="Pfam" id="PF13435"/>
    </source>
</evidence>
<dbReference type="AlphaFoldDB" id="A0A1H3C4F6"/>
<dbReference type="Pfam" id="PF13435">
    <property type="entry name" value="Cytochrome_C554"/>
    <property type="match status" value="1"/>
</dbReference>
<feature type="signal peptide" evidence="2">
    <location>
        <begin position="1"/>
        <end position="27"/>
    </location>
</feature>